<feature type="transmembrane region" description="Helical" evidence="5">
    <location>
        <begin position="20"/>
        <end position="43"/>
    </location>
</feature>
<dbReference type="GO" id="GO:0005549">
    <property type="term" value="F:odorant binding"/>
    <property type="evidence" value="ECO:0007669"/>
    <property type="project" value="TreeGrafter"/>
</dbReference>
<evidence type="ECO:0000256" key="4">
    <source>
        <dbReference type="ARBA" id="ARBA00023136"/>
    </source>
</evidence>
<feature type="transmembrane region" description="Helical" evidence="5">
    <location>
        <begin position="55"/>
        <end position="79"/>
    </location>
</feature>
<dbReference type="CDD" id="cd00637">
    <property type="entry name" value="7tm_classA_rhodopsin-like"/>
    <property type="match status" value="1"/>
</dbReference>
<comment type="caution">
    <text evidence="7">The sequence shown here is derived from an EMBL/GenBank/DDBJ whole genome shotgun (WGS) entry which is preliminary data.</text>
</comment>
<dbReference type="GO" id="GO:0004984">
    <property type="term" value="F:olfactory receptor activity"/>
    <property type="evidence" value="ECO:0007669"/>
    <property type="project" value="TreeGrafter"/>
</dbReference>
<keyword evidence="4 5" id="KW-0472">Membrane</keyword>
<dbReference type="PANTHER" id="PTHR26451">
    <property type="entry name" value="G_PROTEIN_RECEP_F1_2 DOMAIN-CONTAINING PROTEIN"/>
    <property type="match status" value="1"/>
</dbReference>
<dbReference type="InterPro" id="IPR000276">
    <property type="entry name" value="GPCR_Rhodpsn"/>
</dbReference>
<feature type="transmembrane region" description="Helical" evidence="5">
    <location>
        <begin position="133"/>
        <end position="157"/>
    </location>
</feature>
<evidence type="ECO:0000256" key="3">
    <source>
        <dbReference type="ARBA" id="ARBA00022989"/>
    </source>
</evidence>
<gene>
    <name evidence="7" type="ORF">ABG768_007295</name>
</gene>
<feature type="domain" description="G-protein coupled receptors family 1 profile" evidence="6">
    <location>
        <begin position="34"/>
        <end position="283"/>
    </location>
</feature>
<protein>
    <recommendedName>
        <fullName evidence="6">G-protein coupled receptors family 1 profile domain-containing protein</fullName>
    </recommendedName>
</protein>
<dbReference type="FunFam" id="1.20.1070.10:FF:000096">
    <property type="entry name" value="Odorant receptor 131-2"/>
    <property type="match status" value="1"/>
</dbReference>
<feature type="transmembrane region" description="Helical" evidence="5">
    <location>
        <begin position="265"/>
        <end position="285"/>
    </location>
</feature>
<dbReference type="GO" id="GO:0016020">
    <property type="term" value="C:membrane"/>
    <property type="evidence" value="ECO:0007669"/>
    <property type="project" value="UniProtKB-SubCell"/>
</dbReference>
<comment type="subcellular location">
    <subcellularLocation>
        <location evidence="1">Membrane</location>
    </subcellularLocation>
</comment>
<evidence type="ECO:0000259" key="6">
    <source>
        <dbReference type="PROSITE" id="PS50262"/>
    </source>
</evidence>
<evidence type="ECO:0000313" key="8">
    <source>
        <dbReference type="Proteomes" id="UP001479290"/>
    </source>
</evidence>
<dbReference type="EMBL" id="JAWDJR010000015">
    <property type="protein sequence ID" value="KAK9961897.1"/>
    <property type="molecule type" value="Genomic_DNA"/>
</dbReference>
<sequence>MVQNYSSNDSSKGFSIGREKIIIACTLSACFLYVNSVLIFTFFKKDYFRTKMRYIFFIHTLLCDWLFLFITNICLILIFLNATMPIGICLVICHIMEVLSYATPLTLTAMSLERYAAICMPLRHSQICSLSRTIHSILIIHVICSIEPTMIFFIFIASVPLHIYMKKALCQVEVLIVHTWQGQLRSVFTQIFFMMIFCTILFSYVKIMRVAKMASSGNGKSAVRGLKTVVLHGFQLLPSIIQLWCPFVEQALLNVDIYIYMEVRYFNYVVFMLVPRCFCPLVYGLRDEKFFIALKYYAFCAVNKKISPKIS</sequence>
<dbReference type="Proteomes" id="UP001479290">
    <property type="component" value="Unassembled WGS sequence"/>
</dbReference>
<evidence type="ECO:0000256" key="5">
    <source>
        <dbReference type="SAM" id="Phobius"/>
    </source>
</evidence>
<organism evidence="7 8">
    <name type="scientific">Culter alburnus</name>
    <name type="common">Topmouth culter</name>
    <dbReference type="NCBI Taxonomy" id="194366"/>
    <lineage>
        <taxon>Eukaryota</taxon>
        <taxon>Metazoa</taxon>
        <taxon>Chordata</taxon>
        <taxon>Craniata</taxon>
        <taxon>Vertebrata</taxon>
        <taxon>Euteleostomi</taxon>
        <taxon>Actinopterygii</taxon>
        <taxon>Neopterygii</taxon>
        <taxon>Teleostei</taxon>
        <taxon>Ostariophysi</taxon>
        <taxon>Cypriniformes</taxon>
        <taxon>Xenocyprididae</taxon>
        <taxon>Xenocypridinae</taxon>
        <taxon>Culter</taxon>
    </lineage>
</organism>
<keyword evidence="8" id="KW-1185">Reference proteome</keyword>
<dbReference type="PANTHER" id="PTHR26451:SF886">
    <property type="entry name" value="GROWTH HORMONE SECRETAGOGUE RECEPTOR TYPE 1-LIKE-RELATED"/>
    <property type="match status" value="1"/>
</dbReference>
<evidence type="ECO:0000313" key="7">
    <source>
        <dbReference type="EMBL" id="KAK9961897.1"/>
    </source>
</evidence>
<keyword evidence="3 5" id="KW-1133">Transmembrane helix</keyword>
<feature type="transmembrane region" description="Helical" evidence="5">
    <location>
        <begin position="187"/>
        <end position="205"/>
    </location>
</feature>
<dbReference type="GO" id="GO:0004930">
    <property type="term" value="F:G protein-coupled receptor activity"/>
    <property type="evidence" value="ECO:0007669"/>
    <property type="project" value="InterPro"/>
</dbReference>
<dbReference type="AlphaFoldDB" id="A0AAW1ZP53"/>
<dbReference type="SUPFAM" id="SSF81321">
    <property type="entry name" value="Family A G protein-coupled receptor-like"/>
    <property type="match status" value="1"/>
</dbReference>
<name>A0AAW1ZP53_CULAL</name>
<evidence type="ECO:0000256" key="1">
    <source>
        <dbReference type="ARBA" id="ARBA00004370"/>
    </source>
</evidence>
<dbReference type="Pfam" id="PF00001">
    <property type="entry name" value="7tm_1"/>
    <property type="match status" value="1"/>
</dbReference>
<dbReference type="Gene3D" id="1.20.1070.10">
    <property type="entry name" value="Rhodopsin 7-helix transmembrane proteins"/>
    <property type="match status" value="1"/>
</dbReference>
<reference evidence="7 8" key="1">
    <citation type="submission" date="2024-05" db="EMBL/GenBank/DDBJ databases">
        <title>A high-quality chromosomal-level genome assembly of Topmouth culter (Culter alburnus).</title>
        <authorList>
            <person name="Zhao H."/>
        </authorList>
    </citation>
    <scope>NUCLEOTIDE SEQUENCE [LARGE SCALE GENOMIC DNA]</scope>
    <source>
        <strain evidence="7">CATC2023</strain>
        <tissue evidence="7">Muscle</tissue>
    </source>
</reference>
<evidence type="ECO:0000256" key="2">
    <source>
        <dbReference type="ARBA" id="ARBA00022692"/>
    </source>
</evidence>
<feature type="transmembrane region" description="Helical" evidence="5">
    <location>
        <begin position="226"/>
        <end position="245"/>
    </location>
</feature>
<accession>A0AAW1ZP53</accession>
<dbReference type="InterPro" id="IPR017452">
    <property type="entry name" value="GPCR_Rhodpsn_7TM"/>
</dbReference>
<proteinExistence type="predicted"/>
<keyword evidence="2 5" id="KW-0812">Transmembrane</keyword>
<dbReference type="PROSITE" id="PS50262">
    <property type="entry name" value="G_PROTEIN_RECEP_F1_2"/>
    <property type="match status" value="1"/>
</dbReference>
<dbReference type="InterPro" id="IPR052921">
    <property type="entry name" value="GPCR1_Superfamily_Member"/>
</dbReference>